<dbReference type="InterPro" id="IPR003726">
    <property type="entry name" value="HCY_dom"/>
</dbReference>
<feature type="binding site" evidence="3">
    <location>
        <position position="297"/>
    </location>
    <ligand>
        <name>Zn(2+)</name>
        <dbReference type="ChEBI" id="CHEBI:29105"/>
    </ligand>
</feature>
<feature type="binding site" evidence="3">
    <location>
        <position position="227"/>
    </location>
    <ligand>
        <name>Zn(2+)</name>
        <dbReference type="ChEBI" id="CHEBI:29105"/>
    </ligand>
</feature>
<dbReference type="Proteomes" id="UP001300261">
    <property type="component" value="Unassembled WGS sequence"/>
</dbReference>
<dbReference type="PANTHER" id="PTHR11103:SF18">
    <property type="entry name" value="SLR1189 PROTEIN"/>
    <property type="match status" value="1"/>
</dbReference>
<keyword evidence="1 3" id="KW-0489">Methyltransferase</keyword>
<dbReference type="InterPro" id="IPR036589">
    <property type="entry name" value="HCY_dom_sf"/>
</dbReference>
<evidence type="ECO:0000256" key="3">
    <source>
        <dbReference type="PROSITE-ProRule" id="PRU00333"/>
    </source>
</evidence>
<keyword evidence="6" id="KW-1185">Reference proteome</keyword>
<feature type="binding site" evidence="3">
    <location>
        <position position="296"/>
    </location>
    <ligand>
        <name>Zn(2+)</name>
        <dbReference type="ChEBI" id="CHEBI:29105"/>
    </ligand>
</feature>
<organism evidence="5 6">
    <name type="scientific">Roseibium salinum</name>
    <dbReference type="NCBI Taxonomy" id="1604349"/>
    <lineage>
        <taxon>Bacteria</taxon>
        <taxon>Pseudomonadati</taxon>
        <taxon>Pseudomonadota</taxon>
        <taxon>Alphaproteobacteria</taxon>
        <taxon>Hyphomicrobiales</taxon>
        <taxon>Stappiaceae</taxon>
        <taxon>Roseibium</taxon>
    </lineage>
</organism>
<protein>
    <submittedName>
        <fullName evidence="5">Homocysteine S-methyltransferase family protein</fullName>
    </submittedName>
</protein>
<feature type="domain" description="Hcy-binding" evidence="4">
    <location>
        <begin position="4"/>
        <end position="311"/>
    </location>
</feature>
<keyword evidence="3" id="KW-0862">Zinc</keyword>
<dbReference type="Gene3D" id="3.20.20.330">
    <property type="entry name" value="Homocysteine-binding-like domain"/>
    <property type="match status" value="1"/>
</dbReference>
<gene>
    <name evidence="5" type="ORF">ON753_17750</name>
</gene>
<keyword evidence="2 3" id="KW-0808">Transferase</keyword>
<evidence type="ECO:0000259" key="4">
    <source>
        <dbReference type="PROSITE" id="PS50970"/>
    </source>
</evidence>
<comment type="cofactor">
    <cofactor evidence="3">
        <name>Zn(2+)</name>
        <dbReference type="ChEBI" id="CHEBI:29105"/>
    </cofactor>
</comment>
<reference evidence="5 6" key="1">
    <citation type="journal article" date="2016" name="Int. J. Syst. Evol. Microbiol.">
        <title>Labrenzia salina sp. nov., isolated from the rhizosphere of the halophyte Arthrocnemum macrostachyum.</title>
        <authorList>
            <person name="Camacho M."/>
            <person name="Redondo-Gomez S."/>
            <person name="Rodriguez-Llorente I."/>
            <person name="Rohde M."/>
            <person name="Sproer C."/>
            <person name="Schumann P."/>
            <person name="Klenk H.P."/>
            <person name="Montero-Calasanz M.D.C."/>
        </authorList>
    </citation>
    <scope>NUCLEOTIDE SEQUENCE [LARGE SCALE GENOMIC DNA]</scope>
    <source>
        <strain evidence="5 6">DSM 29163</strain>
    </source>
</reference>
<dbReference type="SUPFAM" id="SSF82282">
    <property type="entry name" value="Homocysteine S-methyltransferase"/>
    <property type="match status" value="1"/>
</dbReference>
<dbReference type="PANTHER" id="PTHR11103">
    <property type="entry name" value="SLR1189 PROTEIN"/>
    <property type="match status" value="1"/>
</dbReference>
<evidence type="ECO:0000313" key="5">
    <source>
        <dbReference type="EMBL" id="MCX2724196.1"/>
    </source>
</evidence>
<evidence type="ECO:0000256" key="1">
    <source>
        <dbReference type="ARBA" id="ARBA00022603"/>
    </source>
</evidence>
<sequence length="318" mass="34300">MTTSRKTLPHQSDRMFLTDGGMETSLIFLEGLDLPHFASFTLLRSQYGRDRIKDYYRPYAETAVASRSGFILESPTWRANPDWAERLGYSAIALDAANRTAIEILQELARDYQTPASPFVISGCIGPCGDGYAVSDLMSTEDACDYHRRQIEVFSESGADCVSAITMTNIPEAAGIARAAKAIGIPCVISFTVETDGRLPSGDTLGDAIKAVDGASAGSVAYYMINCAHPAHFAEVLEQGGEWVKRICGIRANASQLSHAELDAAEELDIGDPQDLARRYSAILDHMPWVRVVGGCCGTDHRHISAISTACCGHEAAA</sequence>
<name>A0ABT3R556_9HYPH</name>
<dbReference type="RefSeq" id="WP_265964022.1">
    <property type="nucleotide sequence ID" value="NZ_JAPEVI010000003.1"/>
</dbReference>
<comment type="caution">
    <text evidence="5">The sequence shown here is derived from an EMBL/GenBank/DDBJ whole genome shotgun (WGS) entry which is preliminary data.</text>
</comment>
<dbReference type="PROSITE" id="PS50970">
    <property type="entry name" value="HCY"/>
    <property type="match status" value="1"/>
</dbReference>
<evidence type="ECO:0000256" key="2">
    <source>
        <dbReference type="ARBA" id="ARBA00022679"/>
    </source>
</evidence>
<dbReference type="Pfam" id="PF02574">
    <property type="entry name" value="S-methyl_trans"/>
    <property type="match status" value="1"/>
</dbReference>
<dbReference type="EMBL" id="JAPEVI010000003">
    <property type="protein sequence ID" value="MCX2724196.1"/>
    <property type="molecule type" value="Genomic_DNA"/>
</dbReference>
<proteinExistence type="predicted"/>
<accession>A0ABT3R556</accession>
<keyword evidence="3" id="KW-0479">Metal-binding</keyword>
<evidence type="ECO:0000313" key="6">
    <source>
        <dbReference type="Proteomes" id="UP001300261"/>
    </source>
</evidence>